<proteinExistence type="predicted"/>
<reference evidence="1" key="1">
    <citation type="submission" date="2022-07" db="EMBL/GenBank/DDBJ databases">
        <title>Draft genome of Pseudomonas carnis strain LP isolated from cheese.</title>
        <authorList>
            <person name="Wolfe B.E."/>
        </authorList>
    </citation>
    <scope>NUCLEOTIDE SEQUENCE</scope>
    <source>
        <strain evidence="1">LP</strain>
    </source>
</reference>
<evidence type="ECO:0000313" key="2">
    <source>
        <dbReference type="Proteomes" id="UP001150614"/>
    </source>
</evidence>
<evidence type="ECO:0000313" key="1">
    <source>
        <dbReference type="EMBL" id="MDD1947006.1"/>
    </source>
</evidence>
<dbReference type="EMBL" id="JANCLL010000037">
    <property type="protein sequence ID" value="MDD1947006.1"/>
    <property type="molecule type" value="Genomic_DNA"/>
</dbReference>
<sequence>MAHFTDWLGRTERSSDPLSDNLLKRIAATFNLDTLSVNAPLQPLWHWCFFQEPVGEPALGIDGHPQRGGFLPEADDNDLAKLTELKDD</sequence>
<dbReference type="Proteomes" id="UP001150614">
    <property type="component" value="Unassembled WGS sequence"/>
</dbReference>
<accession>A0ABT5RNG0</accession>
<protein>
    <submittedName>
        <fullName evidence="1">Uncharacterized protein</fullName>
    </submittedName>
</protein>
<organism evidence="1 2">
    <name type="scientific">Pseudomonas carnis</name>
    <dbReference type="NCBI Taxonomy" id="2487355"/>
    <lineage>
        <taxon>Bacteria</taxon>
        <taxon>Pseudomonadati</taxon>
        <taxon>Pseudomonadota</taxon>
        <taxon>Gammaproteobacteria</taxon>
        <taxon>Pseudomonadales</taxon>
        <taxon>Pseudomonadaceae</taxon>
        <taxon>Pseudomonas</taxon>
    </lineage>
</organism>
<gene>
    <name evidence="1" type="ORF">NMG11_24600</name>
</gene>
<dbReference type="RefSeq" id="WP_274129108.1">
    <property type="nucleotide sequence ID" value="NZ_JANCLL010000037.1"/>
</dbReference>
<name>A0ABT5RNG0_9PSED</name>
<comment type="caution">
    <text evidence="1">The sequence shown here is derived from an EMBL/GenBank/DDBJ whole genome shotgun (WGS) entry which is preliminary data.</text>
</comment>
<keyword evidence="2" id="KW-1185">Reference proteome</keyword>